<dbReference type="InterPro" id="IPR001347">
    <property type="entry name" value="SIS_dom"/>
</dbReference>
<dbReference type="PROSITE" id="PS51464">
    <property type="entry name" value="SIS"/>
    <property type="match status" value="1"/>
</dbReference>
<dbReference type="InterPro" id="IPR019490">
    <property type="entry name" value="Glu6P/Mann6P_isomerase_C"/>
</dbReference>
<evidence type="ECO:0000256" key="2">
    <source>
        <dbReference type="ARBA" id="ARBA00023235"/>
    </source>
</evidence>
<dbReference type="EMBL" id="AUZY01000133">
    <property type="protein sequence ID" value="EQD79504.1"/>
    <property type="molecule type" value="Genomic_DNA"/>
</dbReference>
<name>T1DDM0_9ZZZZ</name>
<evidence type="ECO:0000313" key="4">
    <source>
        <dbReference type="EMBL" id="EQD79504.1"/>
    </source>
</evidence>
<dbReference type="CDD" id="cd05017">
    <property type="entry name" value="SIS_PGI_PMI_1"/>
    <property type="match status" value="1"/>
</dbReference>
<dbReference type="Pfam" id="PF01380">
    <property type="entry name" value="SIS"/>
    <property type="match status" value="1"/>
</dbReference>
<dbReference type="GO" id="GO:0004476">
    <property type="term" value="F:mannose-6-phosphate isomerase activity"/>
    <property type="evidence" value="ECO:0007669"/>
    <property type="project" value="InterPro"/>
</dbReference>
<dbReference type="GO" id="GO:1901135">
    <property type="term" value="P:carbohydrate derivative metabolic process"/>
    <property type="evidence" value="ECO:0007669"/>
    <property type="project" value="InterPro"/>
</dbReference>
<feature type="non-terminal residue" evidence="4">
    <location>
        <position position="242"/>
    </location>
</feature>
<gene>
    <name evidence="4" type="ORF">B1B_00177</name>
</gene>
<dbReference type="Pfam" id="PF10432">
    <property type="entry name" value="bact-PGI_C"/>
    <property type="match status" value="1"/>
</dbReference>
<accession>T1DDM0</accession>
<dbReference type="GO" id="GO:0097367">
    <property type="term" value="F:carbohydrate derivative binding"/>
    <property type="evidence" value="ECO:0007669"/>
    <property type="project" value="InterPro"/>
</dbReference>
<protein>
    <submittedName>
        <fullName evidence="4">Bifunctional phosphoglucose/phosphomannose isomerase</fullName>
    </submittedName>
</protein>
<dbReference type="InterPro" id="IPR035484">
    <property type="entry name" value="SIS_PGI/PMI_1"/>
</dbReference>
<dbReference type="AlphaFoldDB" id="T1DDM0"/>
<reference evidence="4" key="2">
    <citation type="journal article" date="2014" name="ISME J.">
        <title>Microbial stratification in low pH oxic and suboxic macroscopic growths along an acid mine drainage.</title>
        <authorList>
            <person name="Mendez-Garcia C."/>
            <person name="Mesa V."/>
            <person name="Sprenger R.R."/>
            <person name="Richter M."/>
            <person name="Diez M.S."/>
            <person name="Solano J."/>
            <person name="Bargiela R."/>
            <person name="Golyshina O.V."/>
            <person name="Manteca A."/>
            <person name="Ramos J.L."/>
            <person name="Gallego J.R."/>
            <person name="Llorente I."/>
            <person name="Martins Dos Santos V.A."/>
            <person name="Jensen O.N."/>
            <person name="Pelaez A.I."/>
            <person name="Sanchez J."/>
            <person name="Ferrer M."/>
        </authorList>
    </citation>
    <scope>NUCLEOTIDE SEQUENCE</scope>
</reference>
<feature type="domain" description="SIS" evidence="3">
    <location>
        <begin position="14"/>
        <end position="145"/>
    </location>
</feature>
<keyword evidence="2 4" id="KW-0413">Isomerase</keyword>
<sequence length="242" mass="26312">MLEELTSLKEQLLFQGKFEHQEFKNIVIAGMGGSGIAGSIFAEIFDACPIETVSDYSVPAYVGHDTLFIAISYSGNTEETISAFRDAERKGAQTAAITSGGTLGKICRNSLIISGGLQPRSAIGYMLAPLVSSLIPGSSGDLKEASRAVEKIDSSNAQIKEEAGVLVGEKKLPVIFGFKPFESVAYRWQTQFNENAKMLAFSAYFPELDHNQIMALESSYGRDSLAYYYFSGASGRVRDRIK</sequence>
<organism evidence="4">
    <name type="scientific">mine drainage metagenome</name>
    <dbReference type="NCBI Taxonomy" id="410659"/>
    <lineage>
        <taxon>unclassified sequences</taxon>
        <taxon>metagenomes</taxon>
        <taxon>ecological metagenomes</taxon>
    </lineage>
</organism>
<dbReference type="InterPro" id="IPR046348">
    <property type="entry name" value="SIS_dom_sf"/>
</dbReference>
<dbReference type="NCBIfam" id="TIGR02128">
    <property type="entry name" value="G6PI_arch"/>
    <property type="match status" value="1"/>
</dbReference>
<dbReference type="GO" id="GO:0005975">
    <property type="term" value="P:carbohydrate metabolic process"/>
    <property type="evidence" value="ECO:0007669"/>
    <property type="project" value="InterPro"/>
</dbReference>
<dbReference type="SUPFAM" id="SSF53697">
    <property type="entry name" value="SIS domain"/>
    <property type="match status" value="1"/>
</dbReference>
<evidence type="ECO:0000256" key="1">
    <source>
        <dbReference type="ARBA" id="ARBA00010523"/>
    </source>
</evidence>
<dbReference type="GO" id="GO:0004347">
    <property type="term" value="F:glucose-6-phosphate isomerase activity"/>
    <property type="evidence" value="ECO:0007669"/>
    <property type="project" value="InterPro"/>
</dbReference>
<evidence type="ECO:0000259" key="3">
    <source>
        <dbReference type="PROSITE" id="PS51464"/>
    </source>
</evidence>
<proteinExistence type="inferred from homology"/>
<comment type="caution">
    <text evidence="4">The sequence shown here is derived from an EMBL/GenBank/DDBJ whole genome shotgun (WGS) entry which is preliminary data.</text>
</comment>
<reference evidence="4" key="1">
    <citation type="submission" date="2013-08" db="EMBL/GenBank/DDBJ databases">
        <authorList>
            <person name="Mendez C."/>
            <person name="Richter M."/>
            <person name="Ferrer M."/>
            <person name="Sanchez J."/>
        </authorList>
    </citation>
    <scope>NUCLEOTIDE SEQUENCE</scope>
</reference>
<dbReference type="Gene3D" id="3.40.50.10490">
    <property type="entry name" value="Glucose-6-phosphate isomerase like protein, domain 1"/>
    <property type="match status" value="2"/>
</dbReference>
<comment type="similarity">
    <text evidence="1">Belongs to the PGI/PMI family.</text>
</comment>
<dbReference type="NCBIfam" id="NF006423">
    <property type="entry name" value="PRK08674.1-2"/>
    <property type="match status" value="1"/>
</dbReference>